<dbReference type="InterPro" id="IPR011010">
    <property type="entry name" value="DNA_brk_join_enz"/>
</dbReference>
<dbReference type="GO" id="GO:0015074">
    <property type="term" value="P:DNA integration"/>
    <property type="evidence" value="ECO:0007669"/>
    <property type="project" value="InterPro"/>
</dbReference>
<dbReference type="Gene3D" id="1.10.443.10">
    <property type="entry name" value="Intergrase catalytic core"/>
    <property type="match status" value="1"/>
</dbReference>
<dbReference type="Pfam" id="PF00589">
    <property type="entry name" value="Phage_integrase"/>
    <property type="match status" value="1"/>
</dbReference>
<evidence type="ECO:0000313" key="4">
    <source>
        <dbReference type="Proteomes" id="UP000054047"/>
    </source>
</evidence>
<dbReference type="GO" id="GO:0003677">
    <property type="term" value="F:DNA binding"/>
    <property type="evidence" value="ECO:0007669"/>
    <property type="project" value="InterPro"/>
</dbReference>
<reference evidence="3 4" key="1">
    <citation type="submission" date="2013-12" db="EMBL/GenBank/DDBJ databases">
        <title>Draft genome of the parsitic nematode Ancylostoma duodenale.</title>
        <authorList>
            <person name="Mitreva M."/>
        </authorList>
    </citation>
    <scope>NUCLEOTIDE SEQUENCE [LARGE SCALE GENOMIC DNA]</scope>
    <source>
        <strain evidence="3 4">Zhejiang</strain>
    </source>
</reference>
<dbReference type="PANTHER" id="PTHR34605:SF3">
    <property type="entry name" value="P CELL-TYPE AGGLUTINATION PROTEIN MAP4-LIKE-RELATED"/>
    <property type="match status" value="1"/>
</dbReference>
<gene>
    <name evidence="3" type="ORF">ANCDUO_27598</name>
</gene>
<dbReference type="EMBL" id="KN795741">
    <property type="protein sequence ID" value="KIH42417.1"/>
    <property type="molecule type" value="Genomic_DNA"/>
</dbReference>
<dbReference type="PROSITE" id="PS51898">
    <property type="entry name" value="TYR_RECOMBINASE"/>
    <property type="match status" value="1"/>
</dbReference>
<evidence type="ECO:0000256" key="1">
    <source>
        <dbReference type="ARBA" id="ARBA00023172"/>
    </source>
</evidence>
<dbReference type="GO" id="GO:0006310">
    <property type="term" value="P:DNA recombination"/>
    <property type="evidence" value="ECO:0007669"/>
    <property type="project" value="UniProtKB-KW"/>
</dbReference>
<feature type="domain" description="Tyr recombinase" evidence="2">
    <location>
        <begin position="123"/>
        <end position="289"/>
    </location>
</feature>
<protein>
    <submittedName>
        <fullName evidence="3">Site-specific recombinase, phage integrase family</fullName>
    </submittedName>
</protein>
<keyword evidence="1" id="KW-0233">DNA recombination</keyword>
<dbReference type="SUPFAM" id="SSF56349">
    <property type="entry name" value="DNA breaking-rejoining enzymes"/>
    <property type="match status" value="1"/>
</dbReference>
<dbReference type="InterPro" id="IPR052925">
    <property type="entry name" value="Phage_Integrase-like_Recomb"/>
</dbReference>
<proteinExistence type="predicted"/>
<dbReference type="OrthoDB" id="6105221at2759"/>
<feature type="non-terminal residue" evidence="3">
    <location>
        <position position="1"/>
    </location>
</feature>
<dbReference type="AlphaFoldDB" id="A0A0C2BYL1"/>
<accession>A0A0C2BYL1</accession>
<sequence>PRSRDEVVRSLIDAAYKMDERVGGRIRSLLGGARAPSTVKAYKSALRSFREWQSSGPEERRRDELASAAVFLARRSNGVEATSLATFVSALAYERFGRKPEEAMEWAILDEMVKAQRRGTAANVQEFASTQDVRTLLECLPRTSWPQWRKDRAHVLLMLLFYGLLRVSEAVALRAGDVEAGGEFWTLRIRKSKTDQESKGSSIYIGREERFDAALSRCSQRQIHGYVLATTEGRMWSPSAAASEVRKICVFTGVRSLSPHSFRRGGATSALDSGTDVNAVRRRGRWASL</sequence>
<keyword evidence="4" id="KW-1185">Reference proteome</keyword>
<dbReference type="InterPro" id="IPR002104">
    <property type="entry name" value="Integrase_catalytic"/>
</dbReference>
<dbReference type="Proteomes" id="UP000054047">
    <property type="component" value="Unassembled WGS sequence"/>
</dbReference>
<name>A0A0C2BYL1_9BILA</name>
<dbReference type="PANTHER" id="PTHR34605">
    <property type="entry name" value="PHAGE_INTEGRASE DOMAIN-CONTAINING PROTEIN"/>
    <property type="match status" value="1"/>
</dbReference>
<organism evidence="3 4">
    <name type="scientific">Ancylostoma duodenale</name>
    <dbReference type="NCBI Taxonomy" id="51022"/>
    <lineage>
        <taxon>Eukaryota</taxon>
        <taxon>Metazoa</taxon>
        <taxon>Ecdysozoa</taxon>
        <taxon>Nematoda</taxon>
        <taxon>Chromadorea</taxon>
        <taxon>Rhabditida</taxon>
        <taxon>Rhabditina</taxon>
        <taxon>Rhabditomorpha</taxon>
        <taxon>Strongyloidea</taxon>
        <taxon>Ancylostomatidae</taxon>
        <taxon>Ancylostomatinae</taxon>
        <taxon>Ancylostoma</taxon>
    </lineage>
</organism>
<evidence type="ECO:0000313" key="3">
    <source>
        <dbReference type="EMBL" id="KIH42417.1"/>
    </source>
</evidence>
<evidence type="ECO:0000259" key="2">
    <source>
        <dbReference type="PROSITE" id="PS51898"/>
    </source>
</evidence>
<dbReference type="InterPro" id="IPR013762">
    <property type="entry name" value="Integrase-like_cat_sf"/>
</dbReference>